<name>A0ABR2AKP0_9ROSI</name>
<dbReference type="Proteomes" id="UP001472677">
    <property type="component" value="Unassembled WGS sequence"/>
</dbReference>
<organism evidence="1 2">
    <name type="scientific">Hibiscus sabdariffa</name>
    <name type="common">roselle</name>
    <dbReference type="NCBI Taxonomy" id="183260"/>
    <lineage>
        <taxon>Eukaryota</taxon>
        <taxon>Viridiplantae</taxon>
        <taxon>Streptophyta</taxon>
        <taxon>Embryophyta</taxon>
        <taxon>Tracheophyta</taxon>
        <taxon>Spermatophyta</taxon>
        <taxon>Magnoliopsida</taxon>
        <taxon>eudicotyledons</taxon>
        <taxon>Gunneridae</taxon>
        <taxon>Pentapetalae</taxon>
        <taxon>rosids</taxon>
        <taxon>malvids</taxon>
        <taxon>Malvales</taxon>
        <taxon>Malvaceae</taxon>
        <taxon>Malvoideae</taxon>
        <taxon>Hibiscus</taxon>
    </lineage>
</organism>
<proteinExistence type="predicted"/>
<evidence type="ECO:0000313" key="2">
    <source>
        <dbReference type="Proteomes" id="UP001472677"/>
    </source>
</evidence>
<keyword evidence="2" id="KW-1185">Reference proteome</keyword>
<accession>A0ABR2AKP0</accession>
<gene>
    <name evidence="1" type="ORF">V6N12_031830</name>
</gene>
<protein>
    <submittedName>
        <fullName evidence="1">Uncharacterized protein</fullName>
    </submittedName>
</protein>
<evidence type="ECO:0000313" key="1">
    <source>
        <dbReference type="EMBL" id="KAK8494119.1"/>
    </source>
</evidence>
<sequence>MLEAYAEDHAEKNIYGLESETKNSTVKHIGEVSCCVAVGVFLSEKDPHLLSSKFRFPLVLVILDWGSLPFPSLFFNICAAVAGAQ</sequence>
<dbReference type="EMBL" id="JBBPBM010000565">
    <property type="protein sequence ID" value="KAK8494119.1"/>
    <property type="molecule type" value="Genomic_DNA"/>
</dbReference>
<reference evidence="1 2" key="1">
    <citation type="journal article" date="2024" name="G3 (Bethesda)">
        <title>Genome assembly of Hibiscus sabdariffa L. provides insights into metabolisms of medicinal natural products.</title>
        <authorList>
            <person name="Kim T."/>
        </authorList>
    </citation>
    <scope>NUCLEOTIDE SEQUENCE [LARGE SCALE GENOMIC DNA]</scope>
    <source>
        <strain evidence="1">TK-2024</strain>
        <tissue evidence="1">Old leaves</tissue>
    </source>
</reference>
<comment type="caution">
    <text evidence="1">The sequence shown here is derived from an EMBL/GenBank/DDBJ whole genome shotgun (WGS) entry which is preliminary data.</text>
</comment>